<evidence type="ECO:0000313" key="4">
    <source>
        <dbReference type="EMBL" id="KAG2906602.1"/>
    </source>
</evidence>
<dbReference type="OrthoDB" id="66795at2759"/>
<keyword evidence="10" id="KW-1185">Reference proteome</keyword>
<protein>
    <submittedName>
        <fullName evidence="9">Uncharacterized protein</fullName>
    </submittedName>
</protein>
<gene>
    <name evidence="8" type="ORF">JG687_00012557</name>
    <name evidence="9" type="ORF">PC110_g16710</name>
    <name evidence="3" type="ORF">PC113_g7054</name>
    <name evidence="4" type="ORF">PC115_g14233</name>
    <name evidence="5" type="ORF">PC117_g15724</name>
    <name evidence="6" type="ORF">PC118_g16478</name>
    <name evidence="7" type="ORF">PC129_g6700</name>
</gene>
<organism evidence="9 10">
    <name type="scientific">Phytophthora cactorum</name>
    <dbReference type="NCBI Taxonomy" id="29920"/>
    <lineage>
        <taxon>Eukaryota</taxon>
        <taxon>Sar</taxon>
        <taxon>Stramenopiles</taxon>
        <taxon>Oomycota</taxon>
        <taxon>Peronosporomycetes</taxon>
        <taxon>Peronosporales</taxon>
        <taxon>Peronosporaceae</taxon>
        <taxon>Phytophthora</taxon>
    </lineage>
</organism>
<evidence type="ECO:0000313" key="6">
    <source>
        <dbReference type="EMBL" id="KAG2971092.1"/>
    </source>
</evidence>
<dbReference type="Proteomes" id="UP000736787">
    <property type="component" value="Unassembled WGS sequence"/>
</dbReference>
<reference evidence="3" key="2">
    <citation type="submission" date="2018-10" db="EMBL/GenBank/DDBJ databases">
        <title>Effector identification in a new, highly contiguous assembly of the strawberry crown rot pathogen Phytophthora cactorum.</title>
        <authorList>
            <person name="Armitage A.D."/>
            <person name="Nellist C.F."/>
            <person name="Bates H."/>
            <person name="Vickerstaff R.J."/>
            <person name="Harrison R.J."/>
        </authorList>
    </citation>
    <scope>NUCLEOTIDE SEQUENCE</scope>
    <source>
        <strain evidence="3">15-7</strain>
        <strain evidence="4">4032</strain>
        <strain evidence="5">4040</strain>
        <strain evidence="6">P415</strain>
        <strain evidence="7">P421</strain>
    </source>
</reference>
<feature type="transmembrane region" description="Helical" evidence="2">
    <location>
        <begin position="45"/>
        <end position="66"/>
    </location>
</feature>
<evidence type="ECO:0000313" key="5">
    <source>
        <dbReference type="EMBL" id="KAG2923486.1"/>
    </source>
</evidence>
<dbReference type="EMBL" id="MJFZ01000608">
    <property type="protein sequence ID" value="RAW26892.1"/>
    <property type="molecule type" value="Genomic_DNA"/>
</dbReference>
<accession>A0A329RU10</accession>
<dbReference type="Proteomes" id="UP000735874">
    <property type="component" value="Unassembled WGS sequence"/>
</dbReference>
<dbReference type="Proteomes" id="UP000688947">
    <property type="component" value="Unassembled WGS sequence"/>
</dbReference>
<sequence>MSLTRRNVAQGGSEAGRERGGSTIWEDEADEYWKKMEPAKRCRRITNYLGGLVVVVLLCGGVFVGARAALDAENIAALKARFMSPIVAVTPENVSNVEAAPVAVSEPVTTTVSTPAASSAPVETDQELLRGRCRVRGVQSRWHEETCRKLCVRDPHNAACMNGCSFGSLTVTKLVCDKMEAAEAVSASRCPDGVSCMEACRAYDDESPFPDLRNSCVRGCSNIVPSACARSLQIYSDLAQGAMQ</sequence>
<evidence type="ECO:0000313" key="8">
    <source>
        <dbReference type="EMBL" id="KAG6953142.1"/>
    </source>
</evidence>
<proteinExistence type="predicted"/>
<dbReference type="Proteomes" id="UP000697107">
    <property type="component" value="Unassembled WGS sequence"/>
</dbReference>
<keyword evidence="2" id="KW-1133">Transmembrane helix</keyword>
<reference evidence="8" key="3">
    <citation type="submission" date="2021-01" db="EMBL/GenBank/DDBJ databases">
        <title>Phytophthora aleatoria, a newly-described species from Pinus radiata is distinct from Phytophthora cactorum isolates based on comparative genomics.</title>
        <authorList>
            <person name="Mcdougal R."/>
            <person name="Panda P."/>
            <person name="Williams N."/>
            <person name="Studholme D.J."/>
        </authorList>
    </citation>
    <scope>NUCLEOTIDE SEQUENCE</scope>
    <source>
        <strain evidence="8">NZFS 3830</strain>
    </source>
</reference>
<dbReference type="EMBL" id="JAENGZ010000852">
    <property type="protein sequence ID" value="KAG6953142.1"/>
    <property type="molecule type" value="Genomic_DNA"/>
</dbReference>
<name>A0A329RU10_9STRA</name>
<evidence type="ECO:0000313" key="7">
    <source>
        <dbReference type="EMBL" id="KAG3222594.1"/>
    </source>
</evidence>
<keyword evidence="2" id="KW-0472">Membrane</keyword>
<dbReference type="EMBL" id="RCMV01000175">
    <property type="protein sequence ID" value="KAG3222594.1"/>
    <property type="molecule type" value="Genomic_DNA"/>
</dbReference>
<reference evidence="9 10" key="1">
    <citation type="submission" date="2018-01" db="EMBL/GenBank/DDBJ databases">
        <title>Draft genome of the strawberry crown rot pathogen Phytophthora cactorum.</title>
        <authorList>
            <person name="Armitage A.D."/>
            <person name="Lysoe E."/>
            <person name="Nellist C.F."/>
            <person name="Harrison R.J."/>
            <person name="Brurberg M.B."/>
        </authorList>
    </citation>
    <scope>NUCLEOTIDE SEQUENCE [LARGE SCALE GENOMIC DNA]</scope>
    <source>
        <strain evidence="9 10">10300</strain>
    </source>
</reference>
<evidence type="ECO:0000256" key="1">
    <source>
        <dbReference type="SAM" id="MobiDB-lite"/>
    </source>
</evidence>
<dbReference type="VEuPathDB" id="FungiDB:PC110_g16710"/>
<comment type="caution">
    <text evidence="9">The sequence shown here is derived from an EMBL/GenBank/DDBJ whole genome shotgun (WGS) entry which is preliminary data.</text>
</comment>
<feature type="region of interest" description="Disordered" evidence="1">
    <location>
        <begin position="1"/>
        <end position="22"/>
    </location>
</feature>
<dbReference type="EMBL" id="RCMI01000535">
    <property type="protein sequence ID" value="KAG2906602.1"/>
    <property type="molecule type" value="Genomic_DNA"/>
</dbReference>
<dbReference type="AlphaFoldDB" id="A0A329RU10"/>
<dbReference type="Proteomes" id="UP000251314">
    <property type="component" value="Unassembled WGS sequence"/>
</dbReference>
<dbReference type="EMBL" id="RCMG01000150">
    <property type="protein sequence ID" value="KAG2861586.1"/>
    <property type="molecule type" value="Genomic_DNA"/>
</dbReference>
<evidence type="ECO:0000313" key="3">
    <source>
        <dbReference type="EMBL" id="KAG2861586.1"/>
    </source>
</evidence>
<evidence type="ECO:0000313" key="10">
    <source>
        <dbReference type="Proteomes" id="UP000251314"/>
    </source>
</evidence>
<dbReference type="EMBL" id="RCML01000687">
    <property type="protein sequence ID" value="KAG2971092.1"/>
    <property type="molecule type" value="Genomic_DNA"/>
</dbReference>
<dbReference type="Proteomes" id="UP000760860">
    <property type="component" value="Unassembled WGS sequence"/>
</dbReference>
<evidence type="ECO:0000313" key="9">
    <source>
        <dbReference type="EMBL" id="RAW26892.1"/>
    </source>
</evidence>
<dbReference type="Proteomes" id="UP000774804">
    <property type="component" value="Unassembled WGS sequence"/>
</dbReference>
<dbReference type="EMBL" id="RCMK01000534">
    <property type="protein sequence ID" value="KAG2923486.1"/>
    <property type="molecule type" value="Genomic_DNA"/>
</dbReference>
<keyword evidence="2" id="KW-0812">Transmembrane</keyword>
<evidence type="ECO:0000256" key="2">
    <source>
        <dbReference type="SAM" id="Phobius"/>
    </source>
</evidence>